<organism evidence="1 2">
    <name type="scientific">Rhizopus delemar (strain RA 99-880 / ATCC MYA-4621 / FGSC 9543 / NRRL 43880)</name>
    <name type="common">Mucormycosis agent</name>
    <name type="synonym">Rhizopus arrhizus var. delemar</name>
    <dbReference type="NCBI Taxonomy" id="246409"/>
    <lineage>
        <taxon>Eukaryota</taxon>
        <taxon>Fungi</taxon>
        <taxon>Fungi incertae sedis</taxon>
        <taxon>Mucoromycota</taxon>
        <taxon>Mucoromycotina</taxon>
        <taxon>Mucoromycetes</taxon>
        <taxon>Mucorales</taxon>
        <taxon>Mucorineae</taxon>
        <taxon>Rhizopodaceae</taxon>
        <taxon>Rhizopus</taxon>
    </lineage>
</organism>
<accession>I1C6C7</accession>
<dbReference type="VEuPathDB" id="FungiDB:RO3G_08712"/>
<reference evidence="1 2" key="1">
    <citation type="journal article" date="2009" name="PLoS Genet.">
        <title>Genomic analysis of the basal lineage fungus Rhizopus oryzae reveals a whole-genome duplication.</title>
        <authorList>
            <person name="Ma L.-J."/>
            <person name="Ibrahim A.S."/>
            <person name="Skory C."/>
            <person name="Grabherr M.G."/>
            <person name="Burger G."/>
            <person name="Butler M."/>
            <person name="Elias M."/>
            <person name="Idnurm A."/>
            <person name="Lang B.F."/>
            <person name="Sone T."/>
            <person name="Abe A."/>
            <person name="Calvo S.E."/>
            <person name="Corrochano L.M."/>
            <person name="Engels R."/>
            <person name="Fu J."/>
            <person name="Hansberg W."/>
            <person name="Kim J.-M."/>
            <person name="Kodira C.D."/>
            <person name="Koehrsen M.J."/>
            <person name="Liu B."/>
            <person name="Miranda-Saavedra D."/>
            <person name="O'Leary S."/>
            <person name="Ortiz-Castellanos L."/>
            <person name="Poulter R."/>
            <person name="Rodriguez-Romero J."/>
            <person name="Ruiz-Herrera J."/>
            <person name="Shen Y.-Q."/>
            <person name="Zeng Q."/>
            <person name="Galagan J."/>
            <person name="Birren B.W."/>
            <person name="Cuomo C.A."/>
            <person name="Wickes B.L."/>
        </authorList>
    </citation>
    <scope>NUCLEOTIDE SEQUENCE [LARGE SCALE GENOMIC DNA]</scope>
    <source>
        <strain evidence="2">RA 99-880 / ATCC MYA-4621 / FGSC 9543 / NRRL 43880</strain>
    </source>
</reference>
<dbReference type="Proteomes" id="UP000009138">
    <property type="component" value="Unassembled WGS sequence"/>
</dbReference>
<name>I1C6C7_RHIO9</name>
<gene>
    <name evidence="1" type="ORF">RO3G_08712</name>
</gene>
<evidence type="ECO:0000313" key="1">
    <source>
        <dbReference type="EMBL" id="EIE84007.1"/>
    </source>
</evidence>
<protein>
    <submittedName>
        <fullName evidence="1">Uncharacterized protein</fullName>
    </submittedName>
</protein>
<dbReference type="InParanoid" id="I1C6C7"/>
<dbReference type="EMBL" id="CH476737">
    <property type="protein sequence ID" value="EIE84007.1"/>
    <property type="molecule type" value="Genomic_DNA"/>
</dbReference>
<dbReference type="AlphaFoldDB" id="I1C6C7"/>
<dbReference type="GeneID" id="93615683"/>
<dbReference type="RefSeq" id="XP_067519403.1">
    <property type="nucleotide sequence ID" value="XM_067663302.1"/>
</dbReference>
<evidence type="ECO:0000313" key="2">
    <source>
        <dbReference type="Proteomes" id="UP000009138"/>
    </source>
</evidence>
<proteinExistence type="predicted"/>
<sequence length="46" mass="5254">MASNPRQYALNVRQQPIQARISTNNERGNTVFPSSFVSRNTERITC</sequence>
<keyword evidence="2" id="KW-1185">Reference proteome</keyword>